<name>A0A101QDK7_STRCK</name>
<evidence type="ECO:0000313" key="3">
    <source>
        <dbReference type="Proteomes" id="UP000053398"/>
    </source>
</evidence>
<keyword evidence="3" id="KW-1185">Reference proteome</keyword>
<organism evidence="2 3">
    <name type="scientific">Streptomyces corchorusii</name>
    <name type="common">Streptomyces chibaensis</name>
    <dbReference type="NCBI Taxonomy" id="1903"/>
    <lineage>
        <taxon>Bacteria</taxon>
        <taxon>Bacillati</taxon>
        <taxon>Actinomycetota</taxon>
        <taxon>Actinomycetes</taxon>
        <taxon>Kitasatosporales</taxon>
        <taxon>Streptomycetaceae</taxon>
        <taxon>Streptomyces</taxon>
    </lineage>
</organism>
<sequence>MTFRHPDGDYTITAMYSVPDDAWYLELDLVAGQRNLVTAIVPDEDPAREPTVCFNPNEPHVEVPYEVMRWFMHQVDEEIRTSRAWMQLRPELVEIIHRLRQEHMGVIDDDTFPHVLAEVRAAVPETDLPAVLEAAFGRNPDGTTMDPPQAPQATQTDEDARDRHQDEHGAGFEAADGGPAPAR</sequence>
<evidence type="ECO:0000313" key="2">
    <source>
        <dbReference type="EMBL" id="KUN27683.1"/>
    </source>
</evidence>
<feature type="region of interest" description="Disordered" evidence="1">
    <location>
        <begin position="136"/>
        <end position="183"/>
    </location>
</feature>
<dbReference type="RefSeq" id="WP_059263212.1">
    <property type="nucleotide sequence ID" value="NZ_KQ948355.1"/>
</dbReference>
<dbReference type="Proteomes" id="UP000053398">
    <property type="component" value="Unassembled WGS sequence"/>
</dbReference>
<comment type="caution">
    <text evidence="2">The sequence shown here is derived from an EMBL/GenBank/DDBJ whole genome shotgun (WGS) entry which is preliminary data.</text>
</comment>
<dbReference type="EMBL" id="LMWP01000016">
    <property type="protein sequence ID" value="KUN27683.1"/>
    <property type="molecule type" value="Genomic_DNA"/>
</dbReference>
<protein>
    <submittedName>
        <fullName evidence="2">Uncharacterized protein</fullName>
    </submittedName>
</protein>
<gene>
    <name evidence="2" type="ORF">AQJ11_13700</name>
</gene>
<feature type="compositionally biased region" description="Basic and acidic residues" evidence="1">
    <location>
        <begin position="158"/>
        <end position="170"/>
    </location>
</feature>
<proteinExistence type="predicted"/>
<evidence type="ECO:0000256" key="1">
    <source>
        <dbReference type="SAM" id="MobiDB-lite"/>
    </source>
</evidence>
<accession>A0A101QDK7</accession>
<reference evidence="2 3" key="1">
    <citation type="submission" date="2015-10" db="EMBL/GenBank/DDBJ databases">
        <title>Draft genome sequence of Streptomyces corchorusii DSM 40340, type strain for the species Streptomyces corchorusii.</title>
        <authorList>
            <person name="Ruckert C."/>
            <person name="Winkler A."/>
            <person name="Kalinowski J."/>
            <person name="Kampfer P."/>
            <person name="Glaeser S."/>
        </authorList>
    </citation>
    <scope>NUCLEOTIDE SEQUENCE [LARGE SCALE GENOMIC DNA]</scope>
    <source>
        <strain evidence="2 3">DSM 40340</strain>
    </source>
</reference>
<dbReference type="AlphaFoldDB" id="A0A101QDK7"/>